<dbReference type="Gramene" id="TraesMAC5D03G03145210.1">
    <property type="protein sequence ID" value="TraesMAC5D03G03145210.1"/>
    <property type="gene ID" value="TraesMAC5D03G03145210"/>
</dbReference>
<sequence length="185" mass="20631">MISTPMLPSKFCRLKYLHISLIGDEAISPDYDYLSLASFLEASPCLETFIFEVRQPDMKHDSVIGDTSCLKRLPQYHHNSLRSVTIVGFCSAKSLVELTCHIVENASSLERLTLDTTHGCHSSGGCSVNKYRCLPMGRDILMVMEAPRVLLAIRTHVEGKVPSRVVLKVVEPCSRCHAVEHLDAF</sequence>
<dbReference type="Gramene" id="TraesJUL5D03G03171230.1">
    <property type="protein sequence ID" value="TraesJUL5D03G03171230.1"/>
    <property type="gene ID" value="TraesJUL5D03G03171230"/>
</dbReference>
<dbReference type="Gramene" id="TraesNOR5D03G03175640.1">
    <property type="protein sequence ID" value="TraesNOR5D03G03175640.1"/>
    <property type="gene ID" value="TraesNOR5D03G03175640"/>
</dbReference>
<proteinExistence type="predicted"/>
<dbReference type="Gramene" id="TraesCS5D02G288200.1">
    <property type="protein sequence ID" value="TraesCS5D02G288200.1"/>
    <property type="gene ID" value="TraesCS5D02G288200"/>
</dbReference>
<dbReference type="Pfam" id="PF23622">
    <property type="entry name" value="LRR_At1g61320_AtMIF1"/>
    <property type="match status" value="1"/>
</dbReference>
<dbReference type="InterPro" id="IPR053772">
    <property type="entry name" value="At1g61320/At1g61330-like"/>
</dbReference>
<dbReference type="Gramene" id="TraesLAC5D03G03101900.1">
    <property type="protein sequence ID" value="TraesLAC5D03G03101900.1"/>
    <property type="gene ID" value="TraesLAC5D03G03101900"/>
</dbReference>
<name>A0A3B6MUI4_WHEAT</name>
<evidence type="ECO:0000313" key="2">
    <source>
        <dbReference type="EnsemblPlants" id="TraesCS5D02G288200.1"/>
    </source>
</evidence>
<dbReference type="Proteomes" id="UP000019116">
    <property type="component" value="Chromosome 5D"/>
</dbReference>
<reference evidence="2" key="2">
    <citation type="submission" date="2018-10" db="UniProtKB">
        <authorList>
            <consortium name="EnsemblPlants"/>
        </authorList>
    </citation>
    <scope>IDENTIFICATION</scope>
</reference>
<dbReference type="Gramene" id="TraesCS5D03G0658200.1">
    <property type="protein sequence ID" value="TraesCS5D03G0658200.1.CDS"/>
    <property type="gene ID" value="TraesCS5D03G0658200"/>
</dbReference>
<dbReference type="AlphaFoldDB" id="A0A3B6MUI4"/>
<feature type="domain" description="At1g61320/AtMIF1 LRR" evidence="1">
    <location>
        <begin position="1"/>
        <end position="174"/>
    </location>
</feature>
<dbReference type="OrthoDB" id="647634at2759"/>
<evidence type="ECO:0000259" key="1">
    <source>
        <dbReference type="Pfam" id="PF23622"/>
    </source>
</evidence>
<dbReference type="OMA" id="THGCHSS"/>
<dbReference type="PANTHER" id="PTHR34145">
    <property type="entry name" value="OS02G0105600 PROTEIN"/>
    <property type="match status" value="1"/>
</dbReference>
<protein>
    <recommendedName>
        <fullName evidence="1">At1g61320/AtMIF1 LRR domain-containing protein</fullName>
    </recommendedName>
</protein>
<keyword evidence="3" id="KW-1185">Reference proteome</keyword>
<dbReference type="Gramene" id="TraesJAG5D03G03143570.1">
    <property type="protein sequence ID" value="TraesJAG5D03G03143570.1"/>
    <property type="gene ID" value="TraesJAG5D03G03143570"/>
</dbReference>
<organism evidence="2">
    <name type="scientific">Triticum aestivum</name>
    <name type="common">Wheat</name>
    <dbReference type="NCBI Taxonomy" id="4565"/>
    <lineage>
        <taxon>Eukaryota</taxon>
        <taxon>Viridiplantae</taxon>
        <taxon>Streptophyta</taxon>
        <taxon>Embryophyta</taxon>
        <taxon>Tracheophyta</taxon>
        <taxon>Spermatophyta</taxon>
        <taxon>Magnoliopsida</taxon>
        <taxon>Liliopsida</taxon>
        <taxon>Poales</taxon>
        <taxon>Poaceae</taxon>
        <taxon>BOP clade</taxon>
        <taxon>Pooideae</taxon>
        <taxon>Triticodae</taxon>
        <taxon>Triticeae</taxon>
        <taxon>Triticinae</taxon>
        <taxon>Triticum</taxon>
    </lineage>
</organism>
<dbReference type="InterPro" id="IPR055357">
    <property type="entry name" value="LRR_At1g61320_AtMIF1"/>
</dbReference>
<accession>A0A3B6MUI4</accession>
<evidence type="ECO:0000313" key="3">
    <source>
        <dbReference type="Proteomes" id="UP000019116"/>
    </source>
</evidence>
<dbReference type="EnsemblPlants" id="TraesCS5D02G288200.1">
    <property type="protein sequence ID" value="TraesCS5D02G288200.1"/>
    <property type="gene ID" value="TraesCS5D02G288200"/>
</dbReference>
<dbReference type="PANTHER" id="PTHR34145:SF12">
    <property type="entry name" value="FBD DOMAIN-CONTAINING PROTEIN"/>
    <property type="match status" value="1"/>
</dbReference>
<dbReference type="Gramene" id="TraesARI5D03G03099840.1">
    <property type="protein sequence ID" value="TraesARI5D03G03099840.1"/>
    <property type="gene ID" value="TraesARI5D03G03099840"/>
</dbReference>
<dbReference type="STRING" id="4565.A0A3B6MUI4"/>
<reference evidence="2" key="1">
    <citation type="submission" date="2018-08" db="EMBL/GenBank/DDBJ databases">
        <authorList>
            <person name="Rossello M."/>
        </authorList>
    </citation>
    <scope>NUCLEOTIDE SEQUENCE [LARGE SCALE GENOMIC DNA]</scope>
    <source>
        <strain evidence="2">cv. Chinese Spring</strain>
    </source>
</reference>